<reference evidence="1 2" key="1">
    <citation type="submission" date="2019-01" db="EMBL/GenBank/DDBJ databases">
        <authorList>
            <person name="Chen W.-M."/>
        </authorList>
    </citation>
    <scope>NUCLEOTIDE SEQUENCE [LARGE SCALE GENOMIC DNA]</scope>
    <source>
        <strain evidence="1 2">CCP-6</strain>
    </source>
</reference>
<evidence type="ECO:0008006" key="3">
    <source>
        <dbReference type="Google" id="ProtNLM"/>
    </source>
</evidence>
<dbReference type="EMBL" id="SACL01000011">
    <property type="protein sequence ID" value="RVT91370.1"/>
    <property type="molecule type" value="Genomic_DNA"/>
</dbReference>
<proteinExistence type="predicted"/>
<dbReference type="InterPro" id="IPR015947">
    <property type="entry name" value="PUA-like_sf"/>
</dbReference>
<evidence type="ECO:0000313" key="1">
    <source>
        <dbReference type="EMBL" id="RVT91370.1"/>
    </source>
</evidence>
<accession>A0A437M0Y3</accession>
<dbReference type="OrthoDB" id="359066at2"/>
<dbReference type="Proteomes" id="UP000282957">
    <property type="component" value="Unassembled WGS sequence"/>
</dbReference>
<protein>
    <recommendedName>
        <fullName evidence="3">ASCH domain-containing protein</fullName>
    </recommendedName>
</protein>
<dbReference type="AlphaFoldDB" id="A0A437M0Y3"/>
<dbReference type="Gene3D" id="2.30.130.30">
    <property type="entry name" value="Hypothetical protein"/>
    <property type="match status" value="1"/>
</dbReference>
<comment type="caution">
    <text evidence="1">The sequence shown here is derived from an EMBL/GenBank/DDBJ whole genome shotgun (WGS) entry which is preliminary data.</text>
</comment>
<name>A0A437M0Y3_9PROT</name>
<gene>
    <name evidence="1" type="ORF">EOD42_22205</name>
</gene>
<dbReference type="SUPFAM" id="SSF88697">
    <property type="entry name" value="PUA domain-like"/>
    <property type="match status" value="1"/>
</dbReference>
<organism evidence="1 2">
    <name type="scientific">Rhodovarius crocodyli</name>
    <dbReference type="NCBI Taxonomy" id="1979269"/>
    <lineage>
        <taxon>Bacteria</taxon>
        <taxon>Pseudomonadati</taxon>
        <taxon>Pseudomonadota</taxon>
        <taxon>Alphaproteobacteria</taxon>
        <taxon>Acetobacterales</taxon>
        <taxon>Roseomonadaceae</taxon>
        <taxon>Rhodovarius</taxon>
    </lineage>
</organism>
<keyword evidence="2" id="KW-1185">Reference proteome</keyword>
<dbReference type="RefSeq" id="WP_127789787.1">
    <property type="nucleotide sequence ID" value="NZ_SACL01000011.1"/>
</dbReference>
<evidence type="ECO:0000313" key="2">
    <source>
        <dbReference type="Proteomes" id="UP000282957"/>
    </source>
</evidence>
<sequence>MADTIPAITVWQPWATLIALKLKPWEFRKWPAPKSLVGRRLAIHAGARPMKKDELKELLLMLRKEGEMGTGLEVEPSIELLERCLAGLALPLSHIVCTVRLGTPILASQLPARYVDSDRINHQMFAWPMEEVRALEPPVPATGAQGFWNWKGADAHG</sequence>